<sequence>MADAGAEPAAPEAEAQQEVKEATQKEEKEEDTAQVAAEPDAEAKPEAEKPAEKKAEKKPPPKGGKKGGKGKPAEAAPVEPSSSEEAPPEEDPNALPENVFPLFMTSSSQEIYHCKCDEDVTEENPFKFIPKSDILEDMKLRAAVCDFHPFKQQILDYPGEDVLIMYDADFKHGQNFIIALTEEAKEALLKTSEEEGEGEEGQEGEEEEDTTVYLYVPPEPKDWVSQGSEKEISEQTVTETRRKAKVSVKRVRQEFGAPIQFGNRNVADVKDGAMDCPSFDDKNFDLNRIELDKGVQAILDQVDQGTQTTWKYPRNANTQTYPREFSEHEQEQFVNSAECKKFVLDAAQDFHQALQQNEIMNVFHIDWIHLGDGDDLFGSKADNHLKEYQSFTDLQFSKDKIITCIQWHPTIKGVVATSVAEKLSFDERIDQAAKVIMTPSLILIWSFADPIHPQLILEAPDDIMSFAYNHSDPNIIAGGCYNGQIVLWDISAHADRLKQQRGSNRNKKRTVLPGFEDPNALKTPIVRYCAVSSIENSHKAPVTDIQWVPEHMQVSKMGVPQENSTQQCSQLMSCATDNCVLFWDTKPPKIHQLHDDKGPKQPMGVPDTFKYLDLSWKPHLRVHLSKSEPGGDHAPTKFSIQERQGDKSALASGTDYKENDPTATMQGGFHKPSSGKERTLNSVKTYIYVGTEDGEVVYVDWMPQKDQDSGKIQTPKPAYYHSLHDGPIVSMNRSPFFKDILLSVGGWTLAIWKEGVSSGPILYSAASPVRMSCGIWSPTRPGVFFIAKVDGCIDVWDLLDRTHEPTLTQSVSPTSITQIYPFQVTQKQQLIAVGDNAGTLHILEIPWSLRQPTPTETNGVANYIEREVKRRGFVVERWNFREREKRELEAEAKKKAGGMAAAMAAPTEEELEIRAKQEYQTYLDAAYLDAEHNFLRELGIIQDDDVTA</sequence>
<keyword evidence="2" id="KW-0963">Cytoplasm</keyword>
<dbReference type="SUPFAM" id="SSF50978">
    <property type="entry name" value="WD40 repeat-like"/>
    <property type="match status" value="1"/>
</dbReference>
<keyword evidence="4" id="KW-0677">Repeat</keyword>
<evidence type="ECO:0000313" key="7">
    <source>
        <dbReference type="RefSeq" id="XP_035829473.1"/>
    </source>
</evidence>
<dbReference type="SMART" id="SM00320">
    <property type="entry name" value="WD40"/>
    <property type="match status" value="4"/>
</dbReference>
<accession>A0ABM1W480</accession>
<feature type="compositionally biased region" description="Acidic residues" evidence="5">
    <location>
        <begin position="194"/>
        <end position="209"/>
    </location>
</feature>
<evidence type="ECO:0000256" key="2">
    <source>
        <dbReference type="ARBA" id="ARBA00022490"/>
    </source>
</evidence>
<feature type="compositionally biased region" description="Low complexity" evidence="5">
    <location>
        <begin position="1"/>
        <end position="16"/>
    </location>
</feature>
<dbReference type="PANTHER" id="PTHR12442:SF5">
    <property type="entry name" value="DYNEIN AXONEMAL INTERMEDIATE CHAIN 3"/>
    <property type="match status" value="1"/>
</dbReference>
<dbReference type="Proteomes" id="UP000694888">
    <property type="component" value="Unplaced"/>
</dbReference>
<evidence type="ECO:0000256" key="3">
    <source>
        <dbReference type="ARBA" id="ARBA00022574"/>
    </source>
</evidence>
<feature type="compositionally biased region" description="Basic and acidic residues" evidence="5">
    <location>
        <begin position="41"/>
        <end position="59"/>
    </location>
</feature>
<feature type="region of interest" description="Disordered" evidence="5">
    <location>
        <begin position="624"/>
        <end position="676"/>
    </location>
</feature>
<feature type="region of interest" description="Disordered" evidence="5">
    <location>
        <begin position="190"/>
        <end position="209"/>
    </location>
</feature>
<dbReference type="GeneID" id="101849428"/>
<dbReference type="InterPro" id="IPR050687">
    <property type="entry name" value="Dynein_IC"/>
</dbReference>
<comment type="subcellular location">
    <subcellularLocation>
        <location evidence="1">Cytoplasm</location>
    </subcellularLocation>
</comment>
<dbReference type="InterPro" id="IPR015943">
    <property type="entry name" value="WD40/YVTN_repeat-like_dom_sf"/>
</dbReference>
<dbReference type="PANTHER" id="PTHR12442">
    <property type="entry name" value="DYNEIN INTERMEDIATE CHAIN"/>
    <property type="match status" value="1"/>
</dbReference>
<name>A0ABM1W480_APLCA</name>
<dbReference type="RefSeq" id="XP_035829473.1">
    <property type="nucleotide sequence ID" value="XM_035973580.1"/>
</dbReference>
<evidence type="ECO:0000256" key="5">
    <source>
        <dbReference type="SAM" id="MobiDB-lite"/>
    </source>
</evidence>
<proteinExistence type="predicted"/>
<reference evidence="7" key="1">
    <citation type="submission" date="2025-08" db="UniProtKB">
        <authorList>
            <consortium name="RefSeq"/>
        </authorList>
    </citation>
    <scope>IDENTIFICATION</scope>
</reference>
<feature type="region of interest" description="Disordered" evidence="5">
    <location>
        <begin position="1"/>
        <end position="97"/>
    </location>
</feature>
<feature type="compositionally biased region" description="Low complexity" evidence="5">
    <location>
        <begin position="73"/>
        <end position="85"/>
    </location>
</feature>
<gene>
    <name evidence="7" type="primary">LOC101849428</name>
</gene>
<dbReference type="Gene3D" id="2.130.10.10">
    <property type="entry name" value="YVTN repeat-like/Quinoprotein amine dehydrogenase"/>
    <property type="match status" value="2"/>
</dbReference>
<keyword evidence="3" id="KW-0853">WD repeat</keyword>
<dbReference type="InterPro" id="IPR036322">
    <property type="entry name" value="WD40_repeat_dom_sf"/>
</dbReference>
<dbReference type="InterPro" id="IPR001680">
    <property type="entry name" value="WD40_rpt"/>
</dbReference>
<protein>
    <submittedName>
        <fullName evidence="7">LOW QUALITY PROTEIN: WD repeat-containing protein 63</fullName>
    </submittedName>
</protein>
<evidence type="ECO:0000256" key="1">
    <source>
        <dbReference type="ARBA" id="ARBA00004496"/>
    </source>
</evidence>
<evidence type="ECO:0000313" key="6">
    <source>
        <dbReference type="Proteomes" id="UP000694888"/>
    </source>
</evidence>
<feature type="compositionally biased region" description="Basic and acidic residues" evidence="5">
    <location>
        <begin position="625"/>
        <end position="635"/>
    </location>
</feature>
<keyword evidence="6" id="KW-1185">Reference proteome</keyword>
<feature type="compositionally biased region" description="Basic and acidic residues" evidence="5">
    <location>
        <begin position="17"/>
        <end position="27"/>
    </location>
</feature>
<evidence type="ECO:0000256" key="4">
    <source>
        <dbReference type="ARBA" id="ARBA00022737"/>
    </source>
</evidence>
<organism evidence="6 7">
    <name type="scientific">Aplysia californica</name>
    <name type="common">California sea hare</name>
    <dbReference type="NCBI Taxonomy" id="6500"/>
    <lineage>
        <taxon>Eukaryota</taxon>
        <taxon>Metazoa</taxon>
        <taxon>Spiralia</taxon>
        <taxon>Lophotrochozoa</taxon>
        <taxon>Mollusca</taxon>
        <taxon>Gastropoda</taxon>
        <taxon>Heterobranchia</taxon>
        <taxon>Euthyneura</taxon>
        <taxon>Tectipleura</taxon>
        <taxon>Aplysiida</taxon>
        <taxon>Aplysioidea</taxon>
        <taxon>Aplysiidae</taxon>
        <taxon>Aplysia</taxon>
    </lineage>
</organism>